<dbReference type="AlphaFoldDB" id="D3ALS9"/>
<organism evidence="1 2">
    <name type="scientific">Hungatella hathewayi DSM 13479</name>
    <dbReference type="NCBI Taxonomy" id="566550"/>
    <lineage>
        <taxon>Bacteria</taxon>
        <taxon>Bacillati</taxon>
        <taxon>Bacillota</taxon>
        <taxon>Clostridia</taxon>
        <taxon>Lachnospirales</taxon>
        <taxon>Lachnospiraceae</taxon>
        <taxon>Hungatella</taxon>
    </lineage>
</organism>
<sequence length="484" mass="55329">MLSDDAVLFYADEPIYFVEDIIRVTPDQKQRDILRSLRDYPMTSVRSGHGVGKSAVESWSVIWFLCTRPFPKIPCTAPTQHQLYDILWAEISKWLRNNPELKNDIIWTQQRVYMNGYPEEWFAVPRTATNPEALQGFHAEHVLYIIDEASGVSDKVFEPVLGAMTGEDAKLLMMGNPTRLSGFFFDSHHKSRSEYSAMHIDGRDSQHVNQKFVQKIINMFGMDSDVFRVRVAGQFPKSTPDSLIMMDWCEAATQLKPETVRNRVDIGVDVARYGDDSSALYPVIDKVQSDGYELYHHNRTTEISGYVVQMIKRYAVECLDAVIRVKVDCDGLGVGVYDNLYDLTDQIIDEVWRDRCRREGLDPDNGNQWNECQRIPQLDLEIVECHFGAAGGKIDEDDPVEYSNSTGLMWGKIRKLLQTGALQIPDDDALISQLSNRRYIVNKDGKLELERKEAMKKRGLPSPDIADALALALYDPNNEWTLNW</sequence>
<protein>
    <recommendedName>
        <fullName evidence="3">Phage terminase, large subunit, PBSX family</fullName>
    </recommendedName>
</protein>
<dbReference type="RefSeq" id="WP_006775014.1">
    <property type="nucleotide sequence ID" value="NZ_GG667708.1"/>
</dbReference>
<dbReference type="GeneID" id="93150722"/>
<dbReference type="Gene3D" id="3.30.420.240">
    <property type="match status" value="1"/>
</dbReference>
<gene>
    <name evidence="1" type="ORF">CLOSTHATH_04575</name>
</gene>
<evidence type="ECO:0000313" key="2">
    <source>
        <dbReference type="Proteomes" id="UP000004968"/>
    </source>
</evidence>
<dbReference type="InterPro" id="IPR027417">
    <property type="entry name" value="P-loop_NTPase"/>
</dbReference>
<reference evidence="1 2" key="1">
    <citation type="submission" date="2010-01" db="EMBL/GenBank/DDBJ databases">
        <authorList>
            <person name="Weinstock G."/>
            <person name="Sodergren E."/>
            <person name="Clifton S."/>
            <person name="Fulton L."/>
            <person name="Fulton B."/>
            <person name="Courtney L."/>
            <person name="Fronick C."/>
            <person name="Harrison M."/>
            <person name="Strong C."/>
            <person name="Farmer C."/>
            <person name="Delahaunty K."/>
            <person name="Markovic C."/>
            <person name="Hall O."/>
            <person name="Minx P."/>
            <person name="Tomlinson C."/>
            <person name="Mitreva M."/>
            <person name="Nelson J."/>
            <person name="Hou S."/>
            <person name="Wollam A."/>
            <person name="Pepin K.H."/>
            <person name="Johnson M."/>
            <person name="Bhonagiri V."/>
            <person name="Nash W.E."/>
            <person name="Warren W."/>
            <person name="Chinwalla A."/>
            <person name="Mardis E.R."/>
            <person name="Wilson R.K."/>
        </authorList>
    </citation>
    <scope>NUCLEOTIDE SEQUENCE [LARGE SCALE GENOMIC DNA]</scope>
    <source>
        <strain evidence="1 2">DSM 13479</strain>
    </source>
</reference>
<dbReference type="Proteomes" id="UP000004968">
    <property type="component" value="Unassembled WGS sequence"/>
</dbReference>
<proteinExistence type="predicted"/>
<comment type="caution">
    <text evidence="1">The sequence shown here is derived from an EMBL/GenBank/DDBJ whole genome shotgun (WGS) entry which is preliminary data.</text>
</comment>
<accession>D3ALS9</accession>
<evidence type="ECO:0000313" key="1">
    <source>
        <dbReference type="EMBL" id="EFC97230.1"/>
    </source>
</evidence>
<name>D3ALS9_9FIRM</name>
<dbReference type="HOGENOM" id="CLU_027398_1_0_9"/>
<dbReference type="Gene3D" id="3.40.50.300">
    <property type="entry name" value="P-loop containing nucleotide triphosphate hydrolases"/>
    <property type="match status" value="1"/>
</dbReference>
<dbReference type="EMBL" id="ACIO01000419">
    <property type="protein sequence ID" value="EFC97230.1"/>
    <property type="molecule type" value="Genomic_DNA"/>
</dbReference>
<evidence type="ECO:0008006" key="3">
    <source>
        <dbReference type="Google" id="ProtNLM"/>
    </source>
</evidence>